<protein>
    <submittedName>
        <fullName evidence="2">Uncharacterized protein</fullName>
    </submittedName>
</protein>
<name>A0ABU1GMY7_9GAMM</name>
<comment type="caution">
    <text evidence="2">The sequence shown here is derived from an EMBL/GenBank/DDBJ whole genome shotgun (WGS) entry which is preliminary data.</text>
</comment>
<dbReference type="RefSeq" id="WP_309637006.1">
    <property type="nucleotide sequence ID" value="NZ_JARWAL010000009.1"/>
</dbReference>
<keyword evidence="3" id="KW-1185">Reference proteome</keyword>
<keyword evidence="1" id="KW-1133">Transmembrane helix</keyword>
<evidence type="ECO:0000313" key="3">
    <source>
        <dbReference type="Proteomes" id="UP001252270"/>
    </source>
</evidence>
<keyword evidence="1" id="KW-0812">Transmembrane</keyword>
<dbReference type="Proteomes" id="UP001252270">
    <property type="component" value="Unassembled WGS sequence"/>
</dbReference>
<keyword evidence="1" id="KW-0472">Membrane</keyword>
<sequence length="41" mass="4700">MAGSFKGDPSIPKAARRGCGLIFAALLINRWYWIRHLVTRR</sequence>
<reference evidence="2 3" key="1">
    <citation type="submission" date="2023-04" db="EMBL/GenBank/DDBJ databases">
        <title>A long-awaited taxogenomic arrangement of the family Halomonadaceae.</title>
        <authorList>
            <person name="De La Haba R."/>
            <person name="Chuvochina M."/>
            <person name="Wittouck S."/>
            <person name="Arahal D.R."/>
            <person name="Sanchez-Porro C."/>
            <person name="Hugenholtz P."/>
            <person name="Ventosa A."/>
        </authorList>
    </citation>
    <scope>NUCLEOTIDE SEQUENCE [LARGE SCALE GENOMIC DNA]</scope>
    <source>
        <strain evidence="2 3">DSM 17332</strain>
    </source>
</reference>
<organism evidence="2 3">
    <name type="scientific">Halomonas mongoliensis</name>
    <dbReference type="NCBI Taxonomy" id="321265"/>
    <lineage>
        <taxon>Bacteria</taxon>
        <taxon>Pseudomonadati</taxon>
        <taxon>Pseudomonadota</taxon>
        <taxon>Gammaproteobacteria</taxon>
        <taxon>Oceanospirillales</taxon>
        <taxon>Halomonadaceae</taxon>
        <taxon>Halomonas</taxon>
    </lineage>
</organism>
<accession>A0ABU1GMY7</accession>
<gene>
    <name evidence="2" type="ORF">QC820_11275</name>
</gene>
<evidence type="ECO:0000313" key="2">
    <source>
        <dbReference type="EMBL" id="MDR5893392.1"/>
    </source>
</evidence>
<evidence type="ECO:0000256" key="1">
    <source>
        <dbReference type="SAM" id="Phobius"/>
    </source>
</evidence>
<feature type="transmembrane region" description="Helical" evidence="1">
    <location>
        <begin position="14"/>
        <end position="33"/>
    </location>
</feature>
<proteinExistence type="predicted"/>
<dbReference type="EMBL" id="JARWAL010000009">
    <property type="protein sequence ID" value="MDR5893392.1"/>
    <property type="molecule type" value="Genomic_DNA"/>
</dbReference>